<keyword evidence="2" id="KW-1185">Reference proteome</keyword>
<dbReference type="Proteomes" id="UP000887565">
    <property type="component" value="Unplaced"/>
</dbReference>
<name>A0A915L3P4_ROMCU</name>
<protein>
    <submittedName>
        <fullName evidence="3">Uncharacterized protein</fullName>
    </submittedName>
</protein>
<feature type="signal peptide" evidence="1">
    <location>
        <begin position="1"/>
        <end position="18"/>
    </location>
</feature>
<feature type="chain" id="PRO_5037712502" evidence="1">
    <location>
        <begin position="19"/>
        <end position="96"/>
    </location>
</feature>
<dbReference type="AlphaFoldDB" id="A0A915L3P4"/>
<sequence>MSGMVAIVMGKMVLLTHCWQCGKIEVGTWVTRKIGSASSITPVTKDLSNNDNQVLDSLGQCYWQVSLEDNSCQYKMFRKQELLSIWQPDWHAKVQN</sequence>
<accession>A0A915L3P4</accession>
<evidence type="ECO:0000256" key="1">
    <source>
        <dbReference type="SAM" id="SignalP"/>
    </source>
</evidence>
<evidence type="ECO:0000313" key="2">
    <source>
        <dbReference type="Proteomes" id="UP000887565"/>
    </source>
</evidence>
<proteinExistence type="predicted"/>
<dbReference type="WBParaSite" id="nRc.2.0.1.t44384-RA">
    <property type="protein sequence ID" value="nRc.2.0.1.t44384-RA"/>
    <property type="gene ID" value="nRc.2.0.1.g44384"/>
</dbReference>
<reference evidence="3" key="1">
    <citation type="submission" date="2022-11" db="UniProtKB">
        <authorList>
            <consortium name="WormBaseParasite"/>
        </authorList>
    </citation>
    <scope>IDENTIFICATION</scope>
</reference>
<evidence type="ECO:0000313" key="3">
    <source>
        <dbReference type="WBParaSite" id="nRc.2.0.1.t44384-RA"/>
    </source>
</evidence>
<keyword evidence="1" id="KW-0732">Signal</keyword>
<organism evidence="2 3">
    <name type="scientific">Romanomermis culicivorax</name>
    <name type="common">Nematode worm</name>
    <dbReference type="NCBI Taxonomy" id="13658"/>
    <lineage>
        <taxon>Eukaryota</taxon>
        <taxon>Metazoa</taxon>
        <taxon>Ecdysozoa</taxon>
        <taxon>Nematoda</taxon>
        <taxon>Enoplea</taxon>
        <taxon>Dorylaimia</taxon>
        <taxon>Mermithida</taxon>
        <taxon>Mermithoidea</taxon>
        <taxon>Mermithidae</taxon>
        <taxon>Romanomermis</taxon>
    </lineage>
</organism>